<proteinExistence type="predicted"/>
<reference evidence="1" key="1">
    <citation type="submission" date="2023-06" db="EMBL/GenBank/DDBJ databases">
        <title>Genomic of Parafulvivirga corallium.</title>
        <authorList>
            <person name="Wang G."/>
        </authorList>
    </citation>
    <scope>NUCLEOTIDE SEQUENCE</scope>
    <source>
        <strain evidence="1">BMA10</strain>
    </source>
</reference>
<protein>
    <submittedName>
        <fullName evidence="1">PqqD family protein</fullName>
    </submittedName>
</protein>
<accession>A0ABT8KK81</accession>
<evidence type="ECO:0000313" key="2">
    <source>
        <dbReference type="Proteomes" id="UP001172082"/>
    </source>
</evidence>
<dbReference type="InterPro" id="IPR008792">
    <property type="entry name" value="PQQD"/>
</dbReference>
<dbReference type="Gene3D" id="1.10.10.1150">
    <property type="entry name" value="Coenzyme PQQ synthesis protein D (PqqD)"/>
    <property type="match status" value="1"/>
</dbReference>
<name>A0ABT8KK81_9BACT</name>
<dbReference type="EMBL" id="JAUJEA010000002">
    <property type="protein sequence ID" value="MDN5201115.1"/>
    <property type="molecule type" value="Genomic_DNA"/>
</dbReference>
<organism evidence="1 2">
    <name type="scientific">Splendidivirga corallicola</name>
    <dbReference type="NCBI Taxonomy" id="3051826"/>
    <lineage>
        <taxon>Bacteria</taxon>
        <taxon>Pseudomonadati</taxon>
        <taxon>Bacteroidota</taxon>
        <taxon>Cytophagia</taxon>
        <taxon>Cytophagales</taxon>
        <taxon>Splendidivirgaceae</taxon>
        <taxon>Splendidivirga</taxon>
    </lineage>
</organism>
<gene>
    <name evidence="1" type="ORF">QQ008_07075</name>
</gene>
<dbReference type="InterPro" id="IPR041881">
    <property type="entry name" value="PqqD_sf"/>
</dbReference>
<dbReference type="Proteomes" id="UP001172082">
    <property type="component" value="Unassembled WGS sequence"/>
</dbReference>
<dbReference type="RefSeq" id="WP_346751143.1">
    <property type="nucleotide sequence ID" value="NZ_JAUJEA010000002.1"/>
</dbReference>
<keyword evidence="2" id="KW-1185">Reference proteome</keyword>
<dbReference type="Pfam" id="PF05402">
    <property type="entry name" value="PqqD"/>
    <property type="match status" value="1"/>
</dbReference>
<sequence length="95" mass="10697">MNNIKESIFSVNDNALIKEIDGEAVIVSSMDAMITSINQTGTFIVNLVKEKPSSYQDILMAVTENFDIKTKEADDDLFEFLNQLIQCNLINHKNV</sequence>
<comment type="caution">
    <text evidence="1">The sequence shown here is derived from an EMBL/GenBank/DDBJ whole genome shotgun (WGS) entry which is preliminary data.</text>
</comment>
<evidence type="ECO:0000313" key="1">
    <source>
        <dbReference type="EMBL" id="MDN5201115.1"/>
    </source>
</evidence>